<comment type="subcellular location">
    <subcellularLocation>
        <location evidence="1 13">Endoplasmic reticulum membrane</location>
        <topology evidence="1 13">Multi-pass membrane protein</topology>
    </subcellularLocation>
</comment>
<comment type="pathway">
    <text evidence="2 13">Glycolipid biosynthesis; glycosylphosphatidylinositol-anchor biosynthesis.</text>
</comment>
<keyword evidence="14" id="KW-1185">Reference proteome</keyword>
<dbReference type="PANTHER" id="PTHR12886:SF0">
    <property type="entry name" value="GPI MANNOSYLTRANSFERASE 1"/>
    <property type="match status" value="1"/>
</dbReference>
<evidence type="ECO:0000256" key="2">
    <source>
        <dbReference type="ARBA" id="ARBA00004687"/>
    </source>
</evidence>
<feature type="transmembrane region" description="Helical" evidence="13">
    <location>
        <begin position="127"/>
        <end position="150"/>
    </location>
</feature>
<dbReference type="InterPro" id="IPR007704">
    <property type="entry name" value="PIG-M"/>
</dbReference>
<organism evidence="14 15">
    <name type="scientific">Hyalella azteca</name>
    <name type="common">Amphipod</name>
    <dbReference type="NCBI Taxonomy" id="294128"/>
    <lineage>
        <taxon>Eukaryota</taxon>
        <taxon>Metazoa</taxon>
        <taxon>Ecdysozoa</taxon>
        <taxon>Arthropoda</taxon>
        <taxon>Crustacea</taxon>
        <taxon>Multicrustacea</taxon>
        <taxon>Malacostraca</taxon>
        <taxon>Eumalacostraca</taxon>
        <taxon>Peracarida</taxon>
        <taxon>Amphipoda</taxon>
        <taxon>Senticaudata</taxon>
        <taxon>Talitrida</taxon>
        <taxon>Talitroidea</taxon>
        <taxon>Hyalellidae</taxon>
        <taxon>Hyalella</taxon>
    </lineage>
</organism>
<dbReference type="PANTHER" id="PTHR12886">
    <property type="entry name" value="PIG-M MANNOSYLTRANSFERASE"/>
    <property type="match status" value="1"/>
</dbReference>
<sequence>MGLEVLMSRQYPHLILAGLVRIGLIIYGVYHDKHNAVPYTDVDYHVVTDAARYISEGKSPFARHTYRYTPFLAYLLLPNINCHPACGKVLFCILDLVAGYLINCIIRLKQPVHVAVRHSLLWLYNPLLIAISTRGSAESVMACLVLLIIYSHLQGRVVLTGFALGTAVHFKLYPIIYSLPLYLSLEQQSVHSWEWFRPTRKRLHLVMSSGISFILLTYAAYFLYGWDYISEAFLYHLSRVDTRHNFSIYFYLMYLTVDQVIPGLGLVTFAHQLVLVLVYGIAYSHRDHIVLAMFAQTFSFVTFNKVVTSQYFVWYIVFIPLLASSLTFSCRKSCLLLGLWLLAQGAWLMPAYLFEFQGLSVLLPIWLESIAFFCCNVGVLTAILGSYWSKHEATAQYKIK</sequence>
<evidence type="ECO:0000256" key="11">
    <source>
        <dbReference type="ARBA" id="ARBA00093408"/>
    </source>
</evidence>
<keyword evidence="10 13" id="KW-0472">Membrane</keyword>
<keyword evidence="5 13" id="KW-0328">Glycosyltransferase</keyword>
<dbReference type="UniPathway" id="UPA00196"/>
<evidence type="ECO:0000256" key="13">
    <source>
        <dbReference type="RuleBase" id="RU365064"/>
    </source>
</evidence>
<dbReference type="GO" id="GO:1990529">
    <property type="term" value="C:glycosylphosphatidylinositol-mannosyltransferase I complex"/>
    <property type="evidence" value="ECO:0007669"/>
    <property type="project" value="TreeGrafter"/>
</dbReference>
<evidence type="ECO:0000256" key="1">
    <source>
        <dbReference type="ARBA" id="ARBA00004477"/>
    </source>
</evidence>
<evidence type="ECO:0000256" key="3">
    <source>
        <dbReference type="ARBA" id="ARBA00011071"/>
    </source>
</evidence>
<evidence type="ECO:0000313" key="14">
    <source>
        <dbReference type="Proteomes" id="UP000694843"/>
    </source>
</evidence>
<feature type="transmembrane region" description="Helical" evidence="13">
    <location>
        <begin position="203"/>
        <end position="224"/>
    </location>
</feature>
<accession>A0A8B7NNN3</accession>
<dbReference type="OMA" id="MLWFIGQ"/>
<evidence type="ECO:0000256" key="10">
    <source>
        <dbReference type="ARBA" id="ARBA00023136"/>
    </source>
</evidence>
<comment type="function">
    <text evidence="11 13">Catalytic subunit of the glycosylphosphatidylinositol-mannosyltransferase I complex which catalyzes the transfer of the first mannose, via an alpha-1,4 bond from a dolichol-phosphate-mannose (Dol-P-Man) to the glucosaminyl acyl phosphatidylinositol (GlcN-(acyl)PI) intermediate to generate alpha-D-Man-(1-&gt;4)-alpha-D-GlcN-(1-&gt;6)-(1-radyl,2-acyl-sn-glycero-3-phospho)-2-acyl-inositol and participates in the sixth step of the glycosylphosphatidylinositol-anchor biosynthesis.</text>
</comment>
<dbReference type="GO" id="GO:0004376">
    <property type="term" value="F:GPI mannosyltransferase activity"/>
    <property type="evidence" value="ECO:0007669"/>
    <property type="project" value="InterPro"/>
</dbReference>
<proteinExistence type="inferred from homology"/>
<evidence type="ECO:0000256" key="4">
    <source>
        <dbReference type="ARBA" id="ARBA00022502"/>
    </source>
</evidence>
<dbReference type="GO" id="GO:0051751">
    <property type="term" value="F:alpha-1,4-mannosyltransferase activity"/>
    <property type="evidence" value="ECO:0007669"/>
    <property type="project" value="InterPro"/>
</dbReference>
<feature type="transmembrane region" description="Helical" evidence="13">
    <location>
        <begin position="312"/>
        <end position="328"/>
    </location>
</feature>
<feature type="transmembrane region" description="Helical" evidence="13">
    <location>
        <begin position="335"/>
        <end position="353"/>
    </location>
</feature>
<evidence type="ECO:0000256" key="12">
    <source>
        <dbReference type="ARBA" id="ARBA00093608"/>
    </source>
</evidence>
<protein>
    <recommendedName>
        <fullName evidence="12 13">GPI alpha-1,4-mannosyltransferase I, catalytic subunit</fullName>
        <ecNumber evidence="13">2.4.1.-</ecNumber>
    </recommendedName>
    <alternativeName>
        <fullName evidence="13">GPI mannosyltransferase I</fullName>
    </alternativeName>
</protein>
<dbReference type="GeneID" id="108672185"/>
<dbReference type="Proteomes" id="UP000694843">
    <property type="component" value="Unplaced"/>
</dbReference>
<dbReference type="OrthoDB" id="3821113at2759"/>
<evidence type="ECO:0000256" key="6">
    <source>
        <dbReference type="ARBA" id="ARBA00022679"/>
    </source>
</evidence>
<dbReference type="AlphaFoldDB" id="A0A8B7NNN3"/>
<dbReference type="Pfam" id="PF05007">
    <property type="entry name" value="Mannosyl_trans"/>
    <property type="match status" value="1"/>
</dbReference>
<comment type="similarity">
    <text evidence="3 13">Belongs to the PIGM family.</text>
</comment>
<evidence type="ECO:0000256" key="7">
    <source>
        <dbReference type="ARBA" id="ARBA00022692"/>
    </source>
</evidence>
<dbReference type="EC" id="2.4.1.-" evidence="13"/>
<name>A0A8B7NNN3_HYAAZ</name>
<dbReference type="CTD" id="37470"/>
<reference evidence="15" key="1">
    <citation type="submission" date="2025-08" db="UniProtKB">
        <authorList>
            <consortium name="RefSeq"/>
        </authorList>
    </citation>
    <scope>IDENTIFICATION</scope>
    <source>
        <tissue evidence="15">Whole organism</tissue>
    </source>
</reference>
<evidence type="ECO:0000256" key="5">
    <source>
        <dbReference type="ARBA" id="ARBA00022676"/>
    </source>
</evidence>
<gene>
    <name evidence="15" type="primary">LOC108672185</name>
</gene>
<dbReference type="GO" id="GO:0006506">
    <property type="term" value="P:GPI anchor biosynthetic process"/>
    <property type="evidence" value="ECO:0007669"/>
    <property type="project" value="UniProtKB-UniPathway"/>
</dbReference>
<dbReference type="RefSeq" id="XP_018015307.1">
    <property type="nucleotide sequence ID" value="XM_018159818.2"/>
</dbReference>
<feature type="transmembrane region" description="Helical" evidence="13">
    <location>
        <begin position="365"/>
        <end position="388"/>
    </location>
</feature>
<keyword evidence="9 13" id="KW-1133">Transmembrane helix</keyword>
<evidence type="ECO:0000256" key="9">
    <source>
        <dbReference type="ARBA" id="ARBA00022989"/>
    </source>
</evidence>
<keyword evidence="4 13" id="KW-0337">GPI-anchor biosynthesis</keyword>
<feature type="transmembrane region" description="Helical" evidence="13">
    <location>
        <begin position="12"/>
        <end position="30"/>
    </location>
</feature>
<evidence type="ECO:0000313" key="15">
    <source>
        <dbReference type="RefSeq" id="XP_018015307.1"/>
    </source>
</evidence>
<dbReference type="KEGG" id="hazt:108672185"/>
<dbReference type="GO" id="GO:0005789">
    <property type="term" value="C:endoplasmic reticulum membrane"/>
    <property type="evidence" value="ECO:0007669"/>
    <property type="project" value="UniProtKB-SubCell"/>
</dbReference>
<keyword evidence="6 13" id="KW-0808">Transferase</keyword>
<keyword evidence="8 13" id="KW-0256">Endoplasmic reticulum</keyword>
<evidence type="ECO:0000256" key="8">
    <source>
        <dbReference type="ARBA" id="ARBA00022824"/>
    </source>
</evidence>
<feature type="transmembrane region" description="Helical" evidence="13">
    <location>
        <begin position="162"/>
        <end position="183"/>
    </location>
</feature>
<keyword evidence="7 13" id="KW-0812">Transmembrane</keyword>